<reference evidence="7 8" key="1">
    <citation type="submission" date="2020-01" db="EMBL/GenBank/DDBJ databases">
        <title>Kibdelosporangium persica a novel Actinomycetes from a hot desert in Iran.</title>
        <authorList>
            <person name="Safaei N."/>
            <person name="Zaburannyi N."/>
            <person name="Mueller R."/>
            <person name="Wink J."/>
        </authorList>
    </citation>
    <scope>NUCLEOTIDE SEQUENCE [LARGE SCALE GENOMIC DNA]</scope>
    <source>
        <strain evidence="7 8">4NS15</strain>
    </source>
</reference>
<protein>
    <submittedName>
        <fullName evidence="7">UbiA prenyltransferase</fullName>
    </submittedName>
</protein>
<feature type="transmembrane region" description="Helical" evidence="6">
    <location>
        <begin position="245"/>
        <end position="264"/>
    </location>
</feature>
<keyword evidence="3 6" id="KW-0812">Transmembrane</keyword>
<name>A0ABX2EW78_9PSEU</name>
<evidence type="ECO:0000256" key="5">
    <source>
        <dbReference type="ARBA" id="ARBA00023136"/>
    </source>
</evidence>
<evidence type="ECO:0000256" key="1">
    <source>
        <dbReference type="ARBA" id="ARBA00004141"/>
    </source>
</evidence>
<feature type="transmembrane region" description="Helical" evidence="6">
    <location>
        <begin position="175"/>
        <end position="192"/>
    </location>
</feature>
<accession>A0ABX2EW78</accession>
<evidence type="ECO:0000256" key="3">
    <source>
        <dbReference type="ARBA" id="ARBA00022692"/>
    </source>
</evidence>
<keyword evidence="5 6" id="KW-0472">Membrane</keyword>
<dbReference type="PANTHER" id="PTHR13929:SF0">
    <property type="entry name" value="UBIA PRENYLTRANSFERASE DOMAIN-CONTAINING PROTEIN 1"/>
    <property type="match status" value="1"/>
</dbReference>
<dbReference type="InterPro" id="IPR000537">
    <property type="entry name" value="UbiA_prenyltransferase"/>
</dbReference>
<dbReference type="PANTHER" id="PTHR13929">
    <property type="entry name" value="1,4-DIHYDROXY-2-NAPHTHOATE OCTAPRENYLTRANSFERASE"/>
    <property type="match status" value="1"/>
</dbReference>
<feature type="transmembrane region" description="Helical" evidence="6">
    <location>
        <begin position="302"/>
        <end position="322"/>
    </location>
</feature>
<feature type="transmembrane region" description="Helical" evidence="6">
    <location>
        <begin position="198"/>
        <end position="217"/>
    </location>
</feature>
<dbReference type="InterPro" id="IPR026046">
    <property type="entry name" value="UBIAD1"/>
</dbReference>
<feature type="transmembrane region" description="Helical" evidence="6">
    <location>
        <begin position="145"/>
        <end position="163"/>
    </location>
</feature>
<comment type="caution">
    <text evidence="7">The sequence shown here is derived from an EMBL/GenBank/DDBJ whole genome shotgun (WGS) entry which is preliminary data.</text>
</comment>
<dbReference type="Proteomes" id="UP000763557">
    <property type="component" value="Unassembled WGS sequence"/>
</dbReference>
<dbReference type="EMBL" id="JAAATY010000001">
    <property type="protein sequence ID" value="NRN63234.1"/>
    <property type="molecule type" value="Genomic_DNA"/>
</dbReference>
<keyword evidence="2" id="KW-0808">Transferase</keyword>
<organism evidence="7 8">
    <name type="scientific">Kibdelosporangium persicum</name>
    <dbReference type="NCBI Taxonomy" id="2698649"/>
    <lineage>
        <taxon>Bacteria</taxon>
        <taxon>Bacillati</taxon>
        <taxon>Actinomycetota</taxon>
        <taxon>Actinomycetes</taxon>
        <taxon>Pseudonocardiales</taxon>
        <taxon>Pseudonocardiaceae</taxon>
        <taxon>Kibdelosporangium</taxon>
    </lineage>
</organism>
<sequence>MTARTDTTEITARRGVPRTVRSYARLVKFQFVLDFYLAPLIAWTALAPVLKADGGTLLTLLFFALGQAGVLFAVMTLDDVTGIKDGSDRANYLDASKSQLRPLKRKPLLTGELTPAQAQRFGYLSLGWGVAWWVAAIAYTDHQDAWVLLVTGLLLTLSVQYSWGLKLSYYGLGELVLLFSAAAFLIAPYGLATGHLPALVLVEGLLFGFGQLLIAGYSNTNDKDGDAAAGRRTVAVLTSPNGNKVFLGLLTAANIGVVVVPALAGWVPWWLPFALLPAIALRLRQYVGFVHDGHALLARSRGVVVFRTTVVCVLATNVLHIGF</sequence>
<evidence type="ECO:0000256" key="2">
    <source>
        <dbReference type="ARBA" id="ARBA00022679"/>
    </source>
</evidence>
<dbReference type="Pfam" id="PF01040">
    <property type="entry name" value="UbiA"/>
    <property type="match status" value="1"/>
</dbReference>
<gene>
    <name evidence="7" type="ORF">GC106_4350</name>
</gene>
<feature type="transmembrane region" description="Helical" evidence="6">
    <location>
        <begin position="121"/>
        <end position="139"/>
    </location>
</feature>
<evidence type="ECO:0000313" key="8">
    <source>
        <dbReference type="Proteomes" id="UP000763557"/>
    </source>
</evidence>
<feature type="transmembrane region" description="Helical" evidence="6">
    <location>
        <begin position="31"/>
        <end position="50"/>
    </location>
</feature>
<feature type="transmembrane region" description="Helical" evidence="6">
    <location>
        <begin position="56"/>
        <end position="77"/>
    </location>
</feature>
<keyword evidence="8" id="KW-1185">Reference proteome</keyword>
<evidence type="ECO:0000256" key="4">
    <source>
        <dbReference type="ARBA" id="ARBA00022989"/>
    </source>
</evidence>
<comment type="subcellular location">
    <subcellularLocation>
        <location evidence="1">Membrane</location>
        <topology evidence="1">Multi-pass membrane protein</topology>
    </subcellularLocation>
</comment>
<proteinExistence type="predicted"/>
<dbReference type="RefSeq" id="WP_173123754.1">
    <property type="nucleotide sequence ID" value="NZ_CBCSGW010000055.1"/>
</dbReference>
<keyword evidence="4 6" id="KW-1133">Transmembrane helix</keyword>
<evidence type="ECO:0000313" key="7">
    <source>
        <dbReference type="EMBL" id="NRN63234.1"/>
    </source>
</evidence>
<evidence type="ECO:0000256" key="6">
    <source>
        <dbReference type="SAM" id="Phobius"/>
    </source>
</evidence>